<gene>
    <name evidence="1" type="ORF">I9063_003101</name>
</gene>
<dbReference type="Proteomes" id="UP000855421">
    <property type="component" value="Unassembled WGS sequence"/>
</dbReference>
<organism evidence="1 2">
    <name type="scientific">Clostridium perfringens</name>
    <dbReference type="NCBI Taxonomy" id="1502"/>
    <lineage>
        <taxon>Bacteria</taxon>
        <taxon>Bacillati</taxon>
        <taxon>Bacillota</taxon>
        <taxon>Clostridia</taxon>
        <taxon>Eubacteriales</taxon>
        <taxon>Clostridiaceae</taxon>
        <taxon>Clostridium</taxon>
    </lineage>
</organism>
<name>A0AAN5NC70_CLOPF</name>
<comment type="caution">
    <text evidence="1">The sequence shown here is derived from an EMBL/GenBank/DDBJ whole genome shotgun (WGS) entry which is preliminary data.</text>
</comment>
<proteinExistence type="predicted"/>
<dbReference type="RefSeq" id="WP_157733361.1">
    <property type="nucleotide sequence ID" value="NZ_CP023413.1"/>
</dbReference>
<protein>
    <submittedName>
        <fullName evidence="1">Uncharacterized protein</fullName>
    </submittedName>
</protein>
<evidence type="ECO:0000313" key="2">
    <source>
        <dbReference type="Proteomes" id="UP000855421"/>
    </source>
</evidence>
<reference evidence="1" key="2">
    <citation type="submission" date="2020-07" db="EMBL/GenBank/DDBJ databases">
        <authorList>
            <consortium name="NCBI Pathogen Detection Project"/>
        </authorList>
    </citation>
    <scope>NUCLEOTIDE SEQUENCE</scope>
    <source>
        <strain evidence="1">C25</strain>
    </source>
</reference>
<accession>A0AAN5NC70</accession>
<reference evidence="1" key="1">
    <citation type="journal article" date="2018" name="Genome Biol.">
        <title>SKESA: strategic k-mer extension for scrupulous assemblies.</title>
        <authorList>
            <person name="Souvorov A."/>
            <person name="Agarwala R."/>
            <person name="Lipman D.J."/>
        </authorList>
    </citation>
    <scope>NUCLEOTIDE SEQUENCE</scope>
    <source>
        <strain evidence="1">C25</strain>
    </source>
</reference>
<dbReference type="AlphaFoldDB" id="A0AAN5NC70"/>
<sequence>MAVITILAAELTPRISIYIERAKIVVLEEKIIKMN</sequence>
<dbReference type="EMBL" id="DACTBT010000036">
    <property type="protein sequence ID" value="HAT4299680.1"/>
    <property type="molecule type" value="Genomic_DNA"/>
</dbReference>
<evidence type="ECO:0000313" key="1">
    <source>
        <dbReference type="EMBL" id="HAT4299680.1"/>
    </source>
</evidence>